<keyword evidence="5" id="KW-0472">Membrane</keyword>
<dbReference type="RefSeq" id="WP_346756468.1">
    <property type="nucleotide sequence ID" value="NZ_JAUJEB010000001.1"/>
</dbReference>
<dbReference type="InterPro" id="IPR036280">
    <property type="entry name" value="Multihaem_cyt_sf"/>
</dbReference>
<keyword evidence="2 4" id="KW-0479">Metal-binding</keyword>
<dbReference type="Gene3D" id="1.10.760.10">
    <property type="entry name" value="Cytochrome c-like domain"/>
    <property type="match status" value="1"/>
</dbReference>
<dbReference type="Proteomes" id="UP001172083">
    <property type="component" value="Unassembled WGS sequence"/>
</dbReference>
<organism evidence="7 8">
    <name type="scientific">Agaribacillus aureus</name>
    <dbReference type="NCBI Taxonomy" id="3051825"/>
    <lineage>
        <taxon>Bacteria</taxon>
        <taxon>Pseudomonadati</taxon>
        <taxon>Bacteroidota</taxon>
        <taxon>Cytophagia</taxon>
        <taxon>Cytophagales</taxon>
        <taxon>Splendidivirgaceae</taxon>
        <taxon>Agaribacillus</taxon>
    </lineage>
</organism>
<dbReference type="CDD" id="cd08168">
    <property type="entry name" value="Cytochrom_C3"/>
    <property type="match status" value="1"/>
</dbReference>
<dbReference type="PANTHER" id="PTHR39425:SF1">
    <property type="entry name" value="CYTOCHROME C7-LIKE DOMAIN-CONTAINING PROTEIN"/>
    <property type="match status" value="1"/>
</dbReference>
<evidence type="ECO:0000259" key="6">
    <source>
        <dbReference type="PROSITE" id="PS51007"/>
    </source>
</evidence>
<accession>A0ABT8L065</accession>
<protein>
    <submittedName>
        <fullName evidence="7">C-type cytochrome</fullName>
    </submittedName>
</protein>
<evidence type="ECO:0000313" key="7">
    <source>
        <dbReference type="EMBL" id="MDN5211132.1"/>
    </source>
</evidence>
<keyword evidence="5" id="KW-0812">Transmembrane</keyword>
<dbReference type="PANTHER" id="PTHR39425">
    <property type="entry name" value="LIPOPROTEIN CYTOCHROME C"/>
    <property type="match status" value="1"/>
</dbReference>
<dbReference type="InterPro" id="IPR036909">
    <property type="entry name" value="Cyt_c-like_dom_sf"/>
</dbReference>
<evidence type="ECO:0000313" key="8">
    <source>
        <dbReference type="Proteomes" id="UP001172083"/>
    </source>
</evidence>
<dbReference type="PROSITE" id="PS51007">
    <property type="entry name" value="CYTC"/>
    <property type="match status" value="1"/>
</dbReference>
<name>A0ABT8L065_9BACT</name>
<evidence type="ECO:0000256" key="3">
    <source>
        <dbReference type="ARBA" id="ARBA00023004"/>
    </source>
</evidence>
<evidence type="ECO:0000256" key="2">
    <source>
        <dbReference type="ARBA" id="ARBA00022723"/>
    </source>
</evidence>
<keyword evidence="5" id="KW-1133">Transmembrane helix</keyword>
<dbReference type="InterPro" id="IPR009056">
    <property type="entry name" value="Cyt_c-like_dom"/>
</dbReference>
<reference evidence="7" key="1">
    <citation type="submission" date="2023-06" db="EMBL/GenBank/DDBJ databases">
        <title>Genomic of Agaribacillus aureum.</title>
        <authorList>
            <person name="Wang G."/>
        </authorList>
    </citation>
    <scope>NUCLEOTIDE SEQUENCE</scope>
    <source>
        <strain evidence="7">BMA12</strain>
    </source>
</reference>
<gene>
    <name evidence="7" type="ORF">QQ020_03695</name>
</gene>
<evidence type="ECO:0000256" key="5">
    <source>
        <dbReference type="SAM" id="Phobius"/>
    </source>
</evidence>
<feature type="domain" description="Cytochrome c" evidence="6">
    <location>
        <begin position="50"/>
        <end position="142"/>
    </location>
</feature>
<evidence type="ECO:0000256" key="4">
    <source>
        <dbReference type="PROSITE-ProRule" id="PRU00433"/>
    </source>
</evidence>
<comment type="caution">
    <text evidence="7">The sequence shown here is derived from an EMBL/GenBank/DDBJ whole genome shotgun (WGS) entry which is preliminary data.</text>
</comment>
<dbReference type="SUPFAM" id="SSF48695">
    <property type="entry name" value="Multiheme cytochromes"/>
    <property type="match status" value="1"/>
</dbReference>
<keyword evidence="8" id="KW-1185">Reference proteome</keyword>
<dbReference type="SUPFAM" id="SSF46626">
    <property type="entry name" value="Cytochrome c"/>
    <property type="match status" value="1"/>
</dbReference>
<feature type="transmembrane region" description="Helical" evidence="5">
    <location>
        <begin position="226"/>
        <end position="245"/>
    </location>
</feature>
<keyword evidence="3 4" id="KW-0408">Iron</keyword>
<keyword evidence="1 4" id="KW-0349">Heme</keyword>
<proteinExistence type="predicted"/>
<sequence length="438" mass="48735">MVKKFINDRITRLLQIKALKLSFTLILSVLYFQPAFSQESSPGDIPSDEASIAAGKATFQELCTVCHAVDKRVVGPALMNVYERRDLPWIISFVKNSQKVISSGDPYAVALYNEYNKTQMSNFDYLSDEEIINIVAYIKHETDNPATPQAAASEDAAAGGAEAVEQGGIPSQYLTAILAGLLVILVIILGVLMLIISVLTKYLKDKKDLDEESQELVAQKLDFGKFFTSSGFLGLMIFLFAAVAFKSVIDGLYTVGVQQNYEPTQPIAFSHALHAGEYEIDCNYCHTGVMKSKNANIPSANICMNCHGQILTESPEIAKIYKALDYDKRTQTYGPNQKPIEWVRIHNLPDLAYFNHSQHVKVGGIECQTCHGEIQEMTVVKQHANLTMGWCIDCHRQTDVNTVGNKYYDQLVELHEASNKNQLKVKDIGGLECSKCHY</sequence>
<feature type="transmembrane region" description="Helical" evidence="5">
    <location>
        <begin position="173"/>
        <end position="199"/>
    </location>
</feature>
<dbReference type="EMBL" id="JAUJEB010000001">
    <property type="protein sequence ID" value="MDN5211132.1"/>
    <property type="molecule type" value="Genomic_DNA"/>
</dbReference>
<dbReference type="Pfam" id="PF00034">
    <property type="entry name" value="Cytochrom_C"/>
    <property type="match status" value="1"/>
</dbReference>
<dbReference type="Gene3D" id="3.90.10.10">
    <property type="entry name" value="Cytochrome C3"/>
    <property type="match status" value="2"/>
</dbReference>
<evidence type="ECO:0000256" key="1">
    <source>
        <dbReference type="ARBA" id="ARBA00022617"/>
    </source>
</evidence>